<proteinExistence type="predicted"/>
<reference evidence="7 8" key="1">
    <citation type="journal article" date="2020" name="Elife">
        <title>Loss of centromere function drives karyotype evolution in closely related Malassezia species.</title>
        <authorList>
            <person name="Sankaranarayanan S.R."/>
            <person name="Ianiri G."/>
            <person name="Coelho M.A."/>
            <person name="Reza M.H."/>
            <person name="Thimmappa B.C."/>
            <person name="Ganguly P."/>
            <person name="Vadnala R.N."/>
            <person name="Sun S."/>
            <person name="Siddharthan R."/>
            <person name="Tellgren-Roth C."/>
            <person name="Dawson T.L."/>
            <person name="Heitman J."/>
            <person name="Sanyal K."/>
        </authorList>
    </citation>
    <scope>NUCLEOTIDE SEQUENCE [LARGE SCALE GENOMIC DNA]</scope>
    <source>
        <strain evidence="7">CBS14141</strain>
    </source>
</reference>
<evidence type="ECO:0000256" key="5">
    <source>
        <dbReference type="SAM" id="Phobius"/>
    </source>
</evidence>
<keyword evidence="4 5" id="KW-0472">Membrane</keyword>
<protein>
    <recommendedName>
        <fullName evidence="6">Fatty acid hydroxylase domain-containing protein</fullName>
    </recommendedName>
</protein>
<name>A0ABY8EW40_MALFU</name>
<evidence type="ECO:0000256" key="3">
    <source>
        <dbReference type="ARBA" id="ARBA00022989"/>
    </source>
</evidence>
<dbReference type="Proteomes" id="UP000818624">
    <property type="component" value="Chromosome 6"/>
</dbReference>
<keyword evidence="8" id="KW-1185">Reference proteome</keyword>
<evidence type="ECO:0000313" key="8">
    <source>
        <dbReference type="Proteomes" id="UP000818624"/>
    </source>
</evidence>
<keyword evidence="3 5" id="KW-1133">Transmembrane helix</keyword>
<dbReference type="InterPro" id="IPR006694">
    <property type="entry name" value="Fatty_acid_hydroxylase"/>
</dbReference>
<dbReference type="PANTHER" id="PTHR11863">
    <property type="entry name" value="STEROL DESATURASE"/>
    <property type="match status" value="1"/>
</dbReference>
<gene>
    <name evidence="7" type="ORF">GLX27_004498</name>
</gene>
<dbReference type="Pfam" id="PF04116">
    <property type="entry name" value="FA_hydroxylase"/>
    <property type="match status" value="1"/>
</dbReference>
<evidence type="ECO:0000259" key="6">
    <source>
        <dbReference type="Pfam" id="PF04116"/>
    </source>
</evidence>
<evidence type="ECO:0000313" key="7">
    <source>
        <dbReference type="EMBL" id="WFD49813.1"/>
    </source>
</evidence>
<dbReference type="EMBL" id="CP046239">
    <property type="protein sequence ID" value="WFD49813.1"/>
    <property type="molecule type" value="Genomic_DNA"/>
</dbReference>
<sequence>MTTFVPGGGISAAYHDPQDSLHTAHVKMDNTPYPPQFKIALIVWRLVSVVCSNTDRNLYHPIMPSKYDERPRPYADDWKFKDPSEMTYAQRQIIKRKVLNPNPKEFDYPKPKGKVPVYLEWDQHLRIFPIVVLPIVTRWLYMWLTGWTAHPVAVYVLTVVFNAVFVRHYFQRLREYTQTYGFLDSNVARDAIPESMTGKLYKEMMTGLLGRPLMIMMLAYDRYAMPRLDWWLPLQLGFFTIVADFVYYWAHRATHEVPGLWKYHRRHHTTKHPTSYLLGFADEPQEIFDAFGTPILTYLFYPIHFDALYIWAMYFLTIEIMGHAGVRLYYPGVLTSSLLRPIGCEIAIEDHDLHHRHGWGESYNYGKQSILWDTLFGTNGERVETRAENLDWDHRVK</sequence>
<organism evidence="7 8">
    <name type="scientific">Malassezia furfur</name>
    <name type="common">Pityriasis versicolor infection agent</name>
    <name type="synonym">Pityrosporum furfur</name>
    <dbReference type="NCBI Taxonomy" id="55194"/>
    <lineage>
        <taxon>Eukaryota</taxon>
        <taxon>Fungi</taxon>
        <taxon>Dikarya</taxon>
        <taxon>Basidiomycota</taxon>
        <taxon>Ustilaginomycotina</taxon>
        <taxon>Malasseziomycetes</taxon>
        <taxon>Malasseziales</taxon>
        <taxon>Malasseziaceae</taxon>
        <taxon>Malassezia</taxon>
    </lineage>
</organism>
<evidence type="ECO:0000256" key="2">
    <source>
        <dbReference type="ARBA" id="ARBA00022692"/>
    </source>
</evidence>
<accession>A0ABY8EW40</accession>
<feature type="domain" description="Fatty acid hydroxylase" evidence="6">
    <location>
        <begin position="238"/>
        <end position="378"/>
    </location>
</feature>
<evidence type="ECO:0000256" key="1">
    <source>
        <dbReference type="ARBA" id="ARBA00004370"/>
    </source>
</evidence>
<feature type="transmembrane region" description="Helical" evidence="5">
    <location>
        <begin position="152"/>
        <end position="170"/>
    </location>
</feature>
<dbReference type="InterPro" id="IPR050307">
    <property type="entry name" value="Sterol_Desaturase_Related"/>
</dbReference>
<feature type="transmembrane region" description="Helical" evidence="5">
    <location>
        <begin position="308"/>
        <end position="330"/>
    </location>
</feature>
<evidence type="ECO:0000256" key="4">
    <source>
        <dbReference type="ARBA" id="ARBA00023136"/>
    </source>
</evidence>
<keyword evidence="2 5" id="KW-0812">Transmembrane</keyword>
<feature type="transmembrane region" description="Helical" evidence="5">
    <location>
        <begin position="230"/>
        <end position="250"/>
    </location>
</feature>
<comment type="subcellular location">
    <subcellularLocation>
        <location evidence="1">Membrane</location>
    </subcellularLocation>
</comment>